<feature type="domain" description="SCA7" evidence="2">
    <location>
        <begin position="229"/>
        <end position="295"/>
    </location>
</feature>
<dbReference type="InterPro" id="IPR037804">
    <property type="entry name" value="SGF73"/>
</dbReference>
<evidence type="ECO:0000313" key="4">
    <source>
        <dbReference type="Proteomes" id="UP001323405"/>
    </source>
</evidence>
<feature type="compositionally biased region" description="Basic and acidic residues" evidence="1">
    <location>
        <begin position="1"/>
        <end position="10"/>
    </location>
</feature>
<evidence type="ECO:0000256" key="1">
    <source>
        <dbReference type="SAM" id="MobiDB-lite"/>
    </source>
</evidence>
<name>A0ABR0G3V9_9PEZI</name>
<dbReference type="Proteomes" id="UP001323405">
    <property type="component" value="Unassembled WGS sequence"/>
</dbReference>
<proteinExistence type="predicted"/>
<sequence length="899" mass="96773">MESRKDEEATIKVASMNKKPMTPLRGGKGGGGVDGKIKLKKPGPRFIKPGSWKEGGVVEDDKKKTKETTTAAAAASSPSPVVNQLDEASRETFSTGRPLDDVPELQSCKHCKQGVTRIAAKEHIARCLKIKKEKAQRKKEAREARERAKQQEEARKIEGENGVGGDDSDDDDGEGGKVGGGGGGGGGTAGKTAKRVAGKKTEVGGKKRKADGEMGGKTKKKKEEPKGKVAKPKGPVDVERQCGVTLANGLPCARSLTCKSHSMSAKRAVPGRSLPYDMLLLAYQKKNQAKQQKAAIDANAPLEDEDDVNAAAVDSDEETAAVMAALAHWNPQPVVPQPVFTPIKRQYQLSRLHEQLQTATNGGRVNIFKVSGFGAQRLPDGHPGLFDAEDAPGEPDIIMGGTDFQRRSSTPPGIASSPPPQLPRNQSASLLPQRRASHPLTETGSNTGTIRGRQQQQQPEPQPRSQQAYPTPVLKSESIPNLNPPRARPSLSLKVSKSRPNTPNLPSVPSPPEQEMGVLVSRPGEARPRQQGLPTPVMPCRPSPLEQPEQSEQPEQPEQPELPELPEQPEQPEQEDPLVAQERAIILGRPAQPATSSPAMQWVQVPVASSPQTPNPPPTPRLGSEAGSRRGSITTQGSSPVLPMAEPPARPQKIVTLQVPPQRNLLQQQQKQRRGSLSSHLPSSPVVPSQAVAMAPPELNPETVPASPIARPASRARPTHIQLPPQQVPANWAGVPPHLRLPSQVLPSQLNTQFAPRRFSQSHIDPSTSHAAHYRLAQFRAMQQQAGFAHQLEAQAAGFAMAGPAHPMPMIRRASDAQPPVSPVSRTMSMPLAMPGLSPSQVEARSRQLVHGDFVGGNTGVEFMMQQTQGFAGYPGHQQHYQQEQLFLPHQQNPFQGQQ</sequence>
<dbReference type="PANTHER" id="PTHR47805">
    <property type="entry name" value="SAGA-ASSOCIATED FACTOR 73"/>
    <property type="match status" value="1"/>
</dbReference>
<feature type="compositionally biased region" description="Basic and acidic residues" evidence="1">
    <location>
        <begin position="138"/>
        <end position="159"/>
    </location>
</feature>
<dbReference type="GeneID" id="87913457"/>
<feature type="compositionally biased region" description="Basic and acidic residues" evidence="1">
    <location>
        <begin position="199"/>
        <end position="227"/>
    </location>
</feature>
<feature type="compositionally biased region" description="Polar residues" evidence="1">
    <location>
        <begin position="440"/>
        <end position="449"/>
    </location>
</feature>
<comment type="caution">
    <text evidence="3">The sequence shown here is derived from an EMBL/GenBank/DDBJ whole genome shotgun (WGS) entry which is preliminary data.</text>
</comment>
<protein>
    <submittedName>
        <fullName evidence="3">SAGA complex subunit Sgf73</fullName>
    </submittedName>
</protein>
<feature type="region of interest" description="Disordered" evidence="1">
    <location>
        <begin position="131"/>
        <end position="235"/>
    </location>
</feature>
<dbReference type="Pfam" id="PF08313">
    <property type="entry name" value="SCA7"/>
    <property type="match status" value="1"/>
</dbReference>
<evidence type="ECO:0000313" key="3">
    <source>
        <dbReference type="EMBL" id="KAK4650393.1"/>
    </source>
</evidence>
<feature type="region of interest" description="Disordered" evidence="1">
    <location>
        <begin position="1"/>
        <end position="103"/>
    </location>
</feature>
<feature type="compositionally biased region" description="Polar residues" evidence="1">
    <location>
        <begin position="493"/>
        <end position="505"/>
    </location>
</feature>
<organism evidence="3 4">
    <name type="scientific">Podospora pseudocomata</name>
    <dbReference type="NCBI Taxonomy" id="2093779"/>
    <lineage>
        <taxon>Eukaryota</taxon>
        <taxon>Fungi</taxon>
        <taxon>Dikarya</taxon>
        <taxon>Ascomycota</taxon>
        <taxon>Pezizomycotina</taxon>
        <taxon>Sordariomycetes</taxon>
        <taxon>Sordariomycetidae</taxon>
        <taxon>Sordariales</taxon>
        <taxon>Podosporaceae</taxon>
        <taxon>Podospora</taxon>
    </lineage>
</organism>
<feature type="region of interest" description="Disordered" evidence="1">
    <location>
        <begin position="665"/>
        <end position="688"/>
    </location>
</feature>
<feature type="compositionally biased region" description="Low complexity" evidence="1">
    <location>
        <begin position="543"/>
        <end position="556"/>
    </location>
</feature>
<reference evidence="3 4" key="1">
    <citation type="journal article" date="2023" name="bioRxiv">
        <title>High-quality genome assemblies of four members of thePodospora anserinaspecies complex.</title>
        <authorList>
            <person name="Ament-Velasquez S.L."/>
            <person name="Vogan A.A."/>
            <person name="Wallerman O."/>
            <person name="Hartmann F."/>
            <person name="Gautier V."/>
            <person name="Silar P."/>
            <person name="Giraud T."/>
            <person name="Johannesson H."/>
        </authorList>
    </citation>
    <scope>NUCLEOTIDE SEQUENCE [LARGE SCALE GENOMIC DNA]</scope>
    <source>
        <strain evidence="3 4">CBS 415.72m</strain>
    </source>
</reference>
<dbReference type="PROSITE" id="PS51505">
    <property type="entry name" value="SCA7"/>
    <property type="match status" value="1"/>
</dbReference>
<gene>
    <name evidence="3" type="primary">sgf73</name>
    <name evidence="3" type="ORF">QC762_707050</name>
</gene>
<dbReference type="EMBL" id="JAFFHA010000009">
    <property type="protein sequence ID" value="KAK4650393.1"/>
    <property type="molecule type" value="Genomic_DNA"/>
</dbReference>
<dbReference type="Gene3D" id="6.10.140.1270">
    <property type="match status" value="1"/>
</dbReference>
<dbReference type="RefSeq" id="XP_062739368.1">
    <property type="nucleotide sequence ID" value="XM_062893550.1"/>
</dbReference>
<feature type="compositionally biased region" description="Gly residues" evidence="1">
    <location>
        <begin position="176"/>
        <end position="189"/>
    </location>
</feature>
<evidence type="ECO:0000259" key="2">
    <source>
        <dbReference type="PROSITE" id="PS51505"/>
    </source>
</evidence>
<accession>A0ABR0G3V9</accession>
<dbReference type="PANTHER" id="PTHR47805:SF1">
    <property type="entry name" value="SAGA-ASSOCIATED FACTOR 73"/>
    <property type="match status" value="1"/>
</dbReference>
<dbReference type="InterPro" id="IPR013243">
    <property type="entry name" value="SCA7_dom"/>
</dbReference>
<keyword evidence="4" id="KW-1185">Reference proteome</keyword>
<feature type="compositionally biased region" description="Low complexity" evidence="1">
    <location>
        <begin position="451"/>
        <end position="467"/>
    </location>
</feature>
<feature type="region of interest" description="Disordered" evidence="1">
    <location>
        <begin position="380"/>
        <end position="653"/>
    </location>
</feature>